<dbReference type="InterPro" id="IPR029055">
    <property type="entry name" value="Ntn_hydrolases_N"/>
</dbReference>
<name>A0A813XDX0_9BILA</name>
<evidence type="ECO:0000313" key="3">
    <source>
        <dbReference type="EMBL" id="CAF0863427.1"/>
    </source>
</evidence>
<keyword evidence="4" id="KW-1185">Reference proteome</keyword>
<keyword evidence="1" id="KW-0732">Signal</keyword>
<dbReference type="InterPro" id="IPR052373">
    <property type="entry name" value="Gamma-glu_amide_hydrolase"/>
</dbReference>
<dbReference type="Proteomes" id="UP000663877">
    <property type="component" value="Unassembled WGS sequence"/>
</dbReference>
<dbReference type="GO" id="GO:0006751">
    <property type="term" value="P:glutathione catabolic process"/>
    <property type="evidence" value="ECO:0007669"/>
    <property type="project" value="TreeGrafter"/>
</dbReference>
<reference evidence="3" key="1">
    <citation type="submission" date="2021-02" db="EMBL/GenBank/DDBJ databases">
        <authorList>
            <person name="Nowell W R."/>
        </authorList>
    </citation>
    <scope>NUCLEOTIDE SEQUENCE</scope>
</reference>
<accession>A0A813XDX0</accession>
<dbReference type="GO" id="GO:0005737">
    <property type="term" value="C:cytoplasm"/>
    <property type="evidence" value="ECO:0007669"/>
    <property type="project" value="TreeGrafter"/>
</dbReference>
<feature type="signal peptide" evidence="1">
    <location>
        <begin position="1"/>
        <end position="25"/>
    </location>
</feature>
<protein>
    <submittedName>
        <fullName evidence="3">Uncharacterized protein</fullName>
    </submittedName>
</protein>
<dbReference type="Gene3D" id="3.60.20.10">
    <property type="entry name" value="Glutamine Phosphoribosylpyrophosphate, subunit 1, domain 1"/>
    <property type="match status" value="1"/>
</dbReference>
<dbReference type="AlphaFoldDB" id="A0A813XDX0"/>
<dbReference type="GO" id="GO:0008242">
    <property type="term" value="F:omega peptidase activity"/>
    <property type="evidence" value="ECO:0007669"/>
    <property type="project" value="TreeGrafter"/>
</dbReference>
<sequence>MVYTMKFICLLFVVALLMASNSVWATSYSARHHTDMEQTRRELVDQFLALLGKREYGPDGKCLVYGNCSCNGADCRNCHGCNNGRPRCCPGYACYGAVMNVGACYPVEVTAEFYKDHVNRPCVYRNTRPPLNDLNLLSLCAHTSTKCVFAHISAGSDHRATVETNNHPFVFGRYMFNTY</sequence>
<dbReference type="PANTHER" id="PTHR43187">
    <property type="entry name" value="GLUTAMINE AMIDOTRANSFERASE DUG3-RELATED"/>
    <property type="match status" value="1"/>
</dbReference>
<gene>
    <name evidence="2" type="ORF">BJG266_LOCUS2389</name>
    <name evidence="3" type="ORF">QVE165_LOCUS7496</name>
</gene>
<dbReference type="PANTHER" id="PTHR43187:SF1">
    <property type="entry name" value="GLUTAMINE AMIDOTRANSFERASE DUG3-RELATED"/>
    <property type="match status" value="1"/>
</dbReference>
<evidence type="ECO:0000256" key="1">
    <source>
        <dbReference type="SAM" id="SignalP"/>
    </source>
</evidence>
<comment type="caution">
    <text evidence="3">The sequence shown here is derived from an EMBL/GenBank/DDBJ whole genome shotgun (WGS) entry which is preliminary data.</text>
</comment>
<evidence type="ECO:0000313" key="4">
    <source>
        <dbReference type="Proteomes" id="UP000663832"/>
    </source>
</evidence>
<dbReference type="EMBL" id="CAJNOM010000032">
    <property type="protein sequence ID" value="CAF0863427.1"/>
    <property type="molecule type" value="Genomic_DNA"/>
</dbReference>
<proteinExistence type="predicted"/>
<dbReference type="GO" id="GO:0061672">
    <property type="term" value="C:glutathione hydrolase complex"/>
    <property type="evidence" value="ECO:0007669"/>
    <property type="project" value="TreeGrafter"/>
</dbReference>
<evidence type="ECO:0000313" key="2">
    <source>
        <dbReference type="EMBL" id="CAF0750058.1"/>
    </source>
</evidence>
<dbReference type="EMBL" id="CAJNOI010000005">
    <property type="protein sequence ID" value="CAF0750058.1"/>
    <property type="molecule type" value="Genomic_DNA"/>
</dbReference>
<dbReference type="Proteomes" id="UP000663832">
    <property type="component" value="Unassembled WGS sequence"/>
</dbReference>
<dbReference type="OrthoDB" id="444432at2759"/>
<organism evidence="3 4">
    <name type="scientific">Adineta steineri</name>
    <dbReference type="NCBI Taxonomy" id="433720"/>
    <lineage>
        <taxon>Eukaryota</taxon>
        <taxon>Metazoa</taxon>
        <taxon>Spiralia</taxon>
        <taxon>Gnathifera</taxon>
        <taxon>Rotifera</taxon>
        <taxon>Eurotatoria</taxon>
        <taxon>Bdelloidea</taxon>
        <taxon>Adinetida</taxon>
        <taxon>Adinetidae</taxon>
        <taxon>Adineta</taxon>
    </lineage>
</organism>
<feature type="chain" id="PRO_5036409609" evidence="1">
    <location>
        <begin position="26"/>
        <end position="179"/>
    </location>
</feature>